<evidence type="ECO:0000259" key="7">
    <source>
        <dbReference type="Pfam" id="PF00108"/>
    </source>
</evidence>
<dbReference type="PANTHER" id="PTHR18919:SF164">
    <property type="entry name" value="ACETYL-COA ACETYLTRANSFERASE"/>
    <property type="match status" value="1"/>
</dbReference>
<dbReference type="STRING" id="488535.SAMN04487963_2480"/>
<reference evidence="10" key="1">
    <citation type="submission" date="2016-10" db="EMBL/GenBank/DDBJ databases">
        <authorList>
            <person name="Varghese N."/>
            <person name="Submissions S."/>
        </authorList>
    </citation>
    <scope>NUCLEOTIDE SEQUENCE [LARGE SCALE GENOMIC DNA]</scope>
    <source>
        <strain evidence="10">CGMCC 1.7061</strain>
    </source>
</reference>
<dbReference type="GO" id="GO:0033812">
    <property type="term" value="F:3-oxoadipyl-CoA thiolase activity"/>
    <property type="evidence" value="ECO:0007669"/>
    <property type="project" value="UniProtKB-EC"/>
</dbReference>
<feature type="active site" description="Proton acceptor" evidence="5">
    <location>
        <position position="350"/>
    </location>
</feature>
<evidence type="ECO:0000256" key="4">
    <source>
        <dbReference type="ARBA" id="ARBA00048527"/>
    </source>
</evidence>
<evidence type="ECO:0000256" key="5">
    <source>
        <dbReference type="PIRSR" id="PIRSR000429-1"/>
    </source>
</evidence>
<dbReference type="Pfam" id="PF02803">
    <property type="entry name" value="Thiolase_C"/>
    <property type="match status" value="1"/>
</dbReference>
<dbReference type="InterPro" id="IPR020617">
    <property type="entry name" value="Thiolase_C"/>
</dbReference>
<evidence type="ECO:0000256" key="3">
    <source>
        <dbReference type="ARBA" id="ARBA00023315"/>
    </source>
</evidence>
<evidence type="ECO:0000256" key="6">
    <source>
        <dbReference type="RuleBase" id="RU003557"/>
    </source>
</evidence>
<accession>A0A1I4QMX0</accession>
<proteinExistence type="inferred from homology"/>
<dbReference type="RefSeq" id="WP_092022964.1">
    <property type="nucleotide sequence ID" value="NZ_FOUE01000003.1"/>
</dbReference>
<organism evidence="9 10">
    <name type="scientific">Marinobacter zhejiangensis</name>
    <dbReference type="NCBI Taxonomy" id="488535"/>
    <lineage>
        <taxon>Bacteria</taxon>
        <taxon>Pseudomonadati</taxon>
        <taxon>Pseudomonadota</taxon>
        <taxon>Gammaproteobacteria</taxon>
        <taxon>Pseudomonadales</taxon>
        <taxon>Marinobacteraceae</taxon>
        <taxon>Marinobacter</taxon>
    </lineage>
</organism>
<dbReference type="EMBL" id="FOUE01000003">
    <property type="protein sequence ID" value="SFM41458.1"/>
    <property type="molecule type" value="Genomic_DNA"/>
</dbReference>
<comment type="similarity">
    <text evidence="1 6">Belongs to the thiolase-like superfamily. Thiolase family.</text>
</comment>
<dbReference type="SUPFAM" id="SSF53901">
    <property type="entry name" value="Thiolase-like"/>
    <property type="match status" value="2"/>
</dbReference>
<dbReference type="InterPro" id="IPR020610">
    <property type="entry name" value="Thiolase_AS"/>
</dbReference>
<dbReference type="PIRSF" id="PIRSF000429">
    <property type="entry name" value="Ac-CoA_Ac_transf"/>
    <property type="match status" value="1"/>
</dbReference>
<evidence type="ECO:0000256" key="2">
    <source>
        <dbReference type="ARBA" id="ARBA00022679"/>
    </source>
</evidence>
<keyword evidence="10" id="KW-1185">Reference proteome</keyword>
<dbReference type="InterPro" id="IPR020616">
    <property type="entry name" value="Thiolase_N"/>
</dbReference>
<dbReference type="Proteomes" id="UP000198519">
    <property type="component" value="Unassembled WGS sequence"/>
</dbReference>
<comment type="catalytic activity">
    <reaction evidence="4">
        <text>succinyl-CoA + acetyl-CoA = 3-oxoadipyl-CoA + CoA</text>
        <dbReference type="Rhea" id="RHEA:19481"/>
        <dbReference type="ChEBI" id="CHEBI:57287"/>
        <dbReference type="ChEBI" id="CHEBI:57288"/>
        <dbReference type="ChEBI" id="CHEBI:57292"/>
        <dbReference type="ChEBI" id="CHEBI:57348"/>
        <dbReference type="EC" id="2.3.1.174"/>
    </reaction>
</comment>
<keyword evidence="2 6" id="KW-0808">Transferase</keyword>
<dbReference type="NCBIfam" id="TIGR01930">
    <property type="entry name" value="AcCoA-C-Actrans"/>
    <property type="match status" value="1"/>
</dbReference>
<keyword evidence="3 6" id="KW-0012">Acyltransferase</keyword>
<evidence type="ECO:0000313" key="9">
    <source>
        <dbReference type="EMBL" id="SFM41458.1"/>
    </source>
</evidence>
<gene>
    <name evidence="9" type="ORF">SAMN04487963_2480</name>
</gene>
<evidence type="ECO:0000256" key="1">
    <source>
        <dbReference type="ARBA" id="ARBA00010982"/>
    </source>
</evidence>
<dbReference type="InterPro" id="IPR002155">
    <property type="entry name" value="Thiolase"/>
</dbReference>
<dbReference type="Pfam" id="PF00108">
    <property type="entry name" value="Thiolase_N"/>
    <property type="match status" value="1"/>
</dbReference>
<evidence type="ECO:0000259" key="8">
    <source>
        <dbReference type="Pfam" id="PF02803"/>
    </source>
</evidence>
<feature type="domain" description="Thiolase C-terminal" evidence="8">
    <location>
        <begin position="271"/>
        <end position="392"/>
    </location>
</feature>
<dbReference type="FunFam" id="3.40.47.10:FF:000010">
    <property type="entry name" value="Acetyl-CoA acetyltransferase (Thiolase)"/>
    <property type="match status" value="1"/>
</dbReference>
<dbReference type="CDD" id="cd00751">
    <property type="entry name" value="thiolase"/>
    <property type="match status" value="1"/>
</dbReference>
<evidence type="ECO:0000313" key="10">
    <source>
        <dbReference type="Proteomes" id="UP000198519"/>
    </source>
</evidence>
<feature type="active site" description="Acyl-thioester intermediate" evidence="5">
    <location>
        <position position="90"/>
    </location>
</feature>
<feature type="domain" description="Thiolase N-terminal" evidence="7">
    <location>
        <begin position="6"/>
        <end position="264"/>
    </location>
</feature>
<feature type="active site" description="Proton acceptor" evidence="5">
    <location>
        <position position="380"/>
    </location>
</feature>
<protein>
    <submittedName>
        <fullName evidence="9">Acetyl-CoA C-acetyltransferase</fullName>
    </submittedName>
</protein>
<dbReference type="AlphaFoldDB" id="A0A1I4QMX0"/>
<dbReference type="GO" id="GO:0044281">
    <property type="term" value="P:small molecule metabolic process"/>
    <property type="evidence" value="ECO:0007669"/>
    <property type="project" value="UniProtKB-ARBA"/>
</dbReference>
<sequence>MSSDSVVIVSGVRTPMGGFQGSLSSVSAVDLGALSIAEAVRRAGIEAGDVQEIIMGNVLPAGLKQGPARQAMRKAGLPDSTGATTINKLCGSGMKATMLAHDLIKAGSNDVMVAGGMESMSNAPYILLNARKGYRMGAGDTAQDHMFLDGLEDAETGRLMGAFAQEMADKKGYTREEMDNYAIASLKRAQNAIKEGLLKDEIVHVTVTSRKGDTVVEDDEQPLTANLEKIPALRPAFSKDGTVTAANASSISDGASALVLMSESEAERRGLKPMARIVAHSTHSQHPSEFTCAPVGAINKLLDKAGWTKDEVDLYEINEAFAMVAMMPIRELGLDPEKVNVHGGACAQGHPVGSTGSRLLVTLMYALQRYGKRKGVASLCIGGGEATAMAIELI</sequence>
<dbReference type="Gene3D" id="3.40.47.10">
    <property type="match status" value="2"/>
</dbReference>
<dbReference type="PANTHER" id="PTHR18919">
    <property type="entry name" value="ACETYL-COA C-ACYLTRANSFERASE"/>
    <property type="match status" value="1"/>
</dbReference>
<name>A0A1I4QMX0_9GAMM</name>
<dbReference type="InterPro" id="IPR016039">
    <property type="entry name" value="Thiolase-like"/>
</dbReference>
<dbReference type="PROSITE" id="PS00099">
    <property type="entry name" value="THIOLASE_3"/>
    <property type="match status" value="1"/>
</dbReference>
<dbReference type="OrthoDB" id="8951704at2"/>